<dbReference type="InterPro" id="IPR000182">
    <property type="entry name" value="GNAT_dom"/>
</dbReference>
<proteinExistence type="predicted"/>
<dbReference type="AlphaFoldDB" id="A0A1T5KRF7"/>
<keyword evidence="2" id="KW-0012">Acyltransferase</keyword>
<keyword evidence="1 4" id="KW-0808">Transferase</keyword>
<organism evidence="4 5">
    <name type="scientific">Maledivibacter halophilus</name>
    <dbReference type="NCBI Taxonomy" id="36842"/>
    <lineage>
        <taxon>Bacteria</taxon>
        <taxon>Bacillati</taxon>
        <taxon>Bacillota</taxon>
        <taxon>Clostridia</taxon>
        <taxon>Peptostreptococcales</taxon>
        <taxon>Caminicellaceae</taxon>
        <taxon>Maledivibacter</taxon>
    </lineage>
</organism>
<dbReference type="CDD" id="cd04301">
    <property type="entry name" value="NAT_SF"/>
    <property type="match status" value="2"/>
</dbReference>
<name>A0A1T5KRF7_9FIRM</name>
<dbReference type="STRING" id="36842.SAMN02194393_02063"/>
<reference evidence="4 5" key="1">
    <citation type="submission" date="2017-02" db="EMBL/GenBank/DDBJ databases">
        <authorList>
            <person name="Peterson S.W."/>
        </authorList>
    </citation>
    <scope>NUCLEOTIDE SEQUENCE [LARGE SCALE GENOMIC DNA]</scope>
    <source>
        <strain evidence="4 5">M1</strain>
    </source>
</reference>
<dbReference type="RefSeq" id="WP_079491377.1">
    <property type="nucleotide sequence ID" value="NZ_FUZT01000004.1"/>
</dbReference>
<feature type="domain" description="N-acetyltransferase" evidence="3">
    <location>
        <begin position="162"/>
        <end position="284"/>
    </location>
</feature>
<evidence type="ECO:0000256" key="2">
    <source>
        <dbReference type="ARBA" id="ARBA00023315"/>
    </source>
</evidence>
<dbReference type="GO" id="GO:0016747">
    <property type="term" value="F:acyltransferase activity, transferring groups other than amino-acyl groups"/>
    <property type="evidence" value="ECO:0007669"/>
    <property type="project" value="InterPro"/>
</dbReference>
<sequence length="284" mass="33006">MYRIMKCSEVSDSQIFKAFTDGFSDYMIQVKMDEASFIDRFFGPEGNDRKLSYIAFREDKAVGVILGGIKIGENFKTLRCGGMAVIPMERGTGLAKRLMKLHEKAAIEIGCRQLFLEVINGNDRAIKFYKKMGYEKVYDLTYRTWELEGKNPLKMDKNSLQNKIELLTYDDIHALRKIDYSHLPWQGEFPYFKLVPCHFYGIKDNEKIVAGVAATSNRVFYLWVHPEKRNKGYAKALLNKVIIDLKPDALRITYSNNSQIHTFANHYKMTSEPISQLEMYKWLE</sequence>
<dbReference type="PANTHER" id="PTHR43420:SF44">
    <property type="entry name" value="ACETYLTRANSFERASE YPEA"/>
    <property type="match status" value="1"/>
</dbReference>
<feature type="domain" description="N-acetyltransferase" evidence="3">
    <location>
        <begin position="2"/>
        <end position="154"/>
    </location>
</feature>
<evidence type="ECO:0000313" key="4">
    <source>
        <dbReference type="EMBL" id="SKC65999.1"/>
    </source>
</evidence>
<dbReference type="SUPFAM" id="SSF55729">
    <property type="entry name" value="Acyl-CoA N-acyltransferases (Nat)"/>
    <property type="match status" value="2"/>
</dbReference>
<gene>
    <name evidence="4" type="ORF">SAMN02194393_02063</name>
</gene>
<keyword evidence="5" id="KW-1185">Reference proteome</keyword>
<dbReference type="Proteomes" id="UP000190285">
    <property type="component" value="Unassembled WGS sequence"/>
</dbReference>
<dbReference type="InterPro" id="IPR016181">
    <property type="entry name" value="Acyl_CoA_acyltransferase"/>
</dbReference>
<accession>A0A1T5KRF7</accession>
<evidence type="ECO:0000313" key="5">
    <source>
        <dbReference type="Proteomes" id="UP000190285"/>
    </source>
</evidence>
<protein>
    <submittedName>
        <fullName evidence="4">Acetyltransferase (GNAT) domain-containing protein</fullName>
    </submittedName>
</protein>
<dbReference type="PANTHER" id="PTHR43420">
    <property type="entry name" value="ACETYLTRANSFERASE"/>
    <property type="match status" value="1"/>
</dbReference>
<evidence type="ECO:0000259" key="3">
    <source>
        <dbReference type="PROSITE" id="PS51186"/>
    </source>
</evidence>
<dbReference type="PROSITE" id="PS51186">
    <property type="entry name" value="GNAT"/>
    <property type="match status" value="2"/>
</dbReference>
<dbReference type="Pfam" id="PF00583">
    <property type="entry name" value="Acetyltransf_1"/>
    <property type="match status" value="2"/>
</dbReference>
<dbReference type="Gene3D" id="3.40.630.30">
    <property type="match status" value="2"/>
</dbReference>
<dbReference type="InterPro" id="IPR050680">
    <property type="entry name" value="YpeA/RimI_acetyltransf"/>
</dbReference>
<dbReference type="EMBL" id="FUZT01000004">
    <property type="protein sequence ID" value="SKC65999.1"/>
    <property type="molecule type" value="Genomic_DNA"/>
</dbReference>
<dbReference type="OrthoDB" id="4228396at2"/>
<evidence type="ECO:0000256" key="1">
    <source>
        <dbReference type="ARBA" id="ARBA00022679"/>
    </source>
</evidence>